<dbReference type="EMBL" id="JAIWYP010000014">
    <property type="protein sequence ID" value="KAH3713670.1"/>
    <property type="molecule type" value="Genomic_DNA"/>
</dbReference>
<proteinExistence type="predicted"/>
<feature type="region of interest" description="Disordered" evidence="1">
    <location>
        <begin position="1"/>
        <end position="94"/>
    </location>
</feature>
<comment type="caution">
    <text evidence="2">The sequence shown here is derived from an EMBL/GenBank/DDBJ whole genome shotgun (WGS) entry which is preliminary data.</text>
</comment>
<feature type="compositionally biased region" description="Polar residues" evidence="1">
    <location>
        <begin position="52"/>
        <end position="64"/>
    </location>
</feature>
<gene>
    <name evidence="2" type="ORF">DPMN_073467</name>
</gene>
<evidence type="ECO:0000256" key="1">
    <source>
        <dbReference type="SAM" id="MobiDB-lite"/>
    </source>
</evidence>
<feature type="compositionally biased region" description="Polar residues" evidence="1">
    <location>
        <begin position="23"/>
        <end position="32"/>
    </location>
</feature>
<organism evidence="2 3">
    <name type="scientific">Dreissena polymorpha</name>
    <name type="common">Zebra mussel</name>
    <name type="synonym">Mytilus polymorpha</name>
    <dbReference type="NCBI Taxonomy" id="45954"/>
    <lineage>
        <taxon>Eukaryota</taxon>
        <taxon>Metazoa</taxon>
        <taxon>Spiralia</taxon>
        <taxon>Lophotrochozoa</taxon>
        <taxon>Mollusca</taxon>
        <taxon>Bivalvia</taxon>
        <taxon>Autobranchia</taxon>
        <taxon>Heteroconchia</taxon>
        <taxon>Euheterodonta</taxon>
        <taxon>Imparidentia</taxon>
        <taxon>Neoheterodontei</taxon>
        <taxon>Myida</taxon>
        <taxon>Dreissenoidea</taxon>
        <taxon>Dreissenidae</taxon>
        <taxon>Dreissena</taxon>
    </lineage>
</organism>
<reference evidence="2" key="2">
    <citation type="submission" date="2020-11" db="EMBL/GenBank/DDBJ databases">
        <authorList>
            <person name="McCartney M.A."/>
            <person name="Auch B."/>
            <person name="Kono T."/>
            <person name="Mallez S."/>
            <person name="Becker A."/>
            <person name="Gohl D.M."/>
            <person name="Silverstein K.A.T."/>
            <person name="Koren S."/>
            <person name="Bechman K.B."/>
            <person name="Herman A."/>
            <person name="Abrahante J.E."/>
            <person name="Garbe J."/>
        </authorList>
    </citation>
    <scope>NUCLEOTIDE SEQUENCE</scope>
    <source>
        <strain evidence="2">Duluth1</strain>
        <tissue evidence="2">Whole animal</tissue>
    </source>
</reference>
<protein>
    <submittedName>
        <fullName evidence="2">Uncharacterized protein</fullName>
    </submittedName>
</protein>
<accession>A0A9D4HE17</accession>
<evidence type="ECO:0000313" key="2">
    <source>
        <dbReference type="EMBL" id="KAH3713670.1"/>
    </source>
</evidence>
<feature type="compositionally biased region" description="Basic and acidic residues" evidence="1">
    <location>
        <begin position="37"/>
        <end position="51"/>
    </location>
</feature>
<sequence>MNRSSTGMNRGSTGDDRDEPRTTGYNQGSTEQVLKCLNRETPEMTDNDRRGTGNNRDGTENNLDGTVAPPEPVQTPPDYGTAPFVAGGAQVELR</sequence>
<dbReference type="AlphaFoldDB" id="A0A9D4HE17"/>
<name>A0A9D4HE17_DREPO</name>
<evidence type="ECO:0000313" key="3">
    <source>
        <dbReference type="Proteomes" id="UP000828390"/>
    </source>
</evidence>
<reference evidence="2" key="1">
    <citation type="journal article" date="2019" name="bioRxiv">
        <title>The Genome of the Zebra Mussel, Dreissena polymorpha: A Resource for Invasive Species Research.</title>
        <authorList>
            <person name="McCartney M.A."/>
            <person name="Auch B."/>
            <person name="Kono T."/>
            <person name="Mallez S."/>
            <person name="Zhang Y."/>
            <person name="Obille A."/>
            <person name="Becker A."/>
            <person name="Abrahante J.E."/>
            <person name="Garbe J."/>
            <person name="Badalamenti J.P."/>
            <person name="Herman A."/>
            <person name="Mangelson H."/>
            <person name="Liachko I."/>
            <person name="Sullivan S."/>
            <person name="Sone E.D."/>
            <person name="Koren S."/>
            <person name="Silverstein K.A.T."/>
            <person name="Beckman K.B."/>
            <person name="Gohl D.M."/>
        </authorList>
    </citation>
    <scope>NUCLEOTIDE SEQUENCE</scope>
    <source>
        <strain evidence="2">Duluth1</strain>
        <tissue evidence="2">Whole animal</tissue>
    </source>
</reference>
<dbReference type="Proteomes" id="UP000828390">
    <property type="component" value="Unassembled WGS sequence"/>
</dbReference>
<keyword evidence="3" id="KW-1185">Reference proteome</keyword>
<feature type="compositionally biased region" description="Polar residues" evidence="1">
    <location>
        <begin position="1"/>
        <end position="12"/>
    </location>
</feature>